<dbReference type="InterPro" id="IPR052548">
    <property type="entry name" value="Type_VII_TA_antitoxin"/>
</dbReference>
<dbReference type="EMBL" id="ARYM01000001">
    <property type="protein sequence ID" value="KDA00613.1"/>
    <property type="molecule type" value="Genomic_DNA"/>
</dbReference>
<dbReference type="AlphaFoldDB" id="A0A062VPD9"/>
<sequence>MQAMRTDLDHLPHGKQRELARVTEILFEEFADATAGASSPKKKQGRILKVILFGSYARGSWVDEPHTAKGYLSDYDLLIVVNQQSVVDFATYWYRAEDRIMRETGIRTPVNFIVHTLEEVNNALREGQYFFTDIIKEGIALYDLKGSIPFVTPQPQTAEEALATAEKHFEQRMEGVRSAFEFFEFGLKAKRYNDAAFMLHQAVERLYTCLLLVETNYSPSTHSIKFLRSLAEQIAPDLIAVWPRETKHERRLFELLKRGYIDARYSEHYIITEEELAWLGSRAATLQELVEALARNKISRLKADTARET</sequence>
<dbReference type="CDD" id="cd05403">
    <property type="entry name" value="NT_KNTase_like"/>
    <property type="match status" value="1"/>
</dbReference>
<dbReference type="PROSITE" id="PS50910">
    <property type="entry name" value="HEPN"/>
    <property type="match status" value="1"/>
</dbReference>
<evidence type="ECO:0000259" key="1">
    <source>
        <dbReference type="PROSITE" id="PS50910"/>
    </source>
</evidence>
<proteinExistence type="predicted"/>
<accession>A0A062VPD9</accession>
<evidence type="ECO:0000313" key="3">
    <source>
        <dbReference type="Proteomes" id="UP000027100"/>
    </source>
</evidence>
<comment type="caution">
    <text evidence="2">The sequence shown here is derived from an EMBL/GenBank/DDBJ whole genome shotgun (WGS) entry which is preliminary data.</text>
</comment>
<dbReference type="InterPro" id="IPR043519">
    <property type="entry name" value="NT_sf"/>
</dbReference>
<dbReference type="SUPFAM" id="SSF81593">
    <property type="entry name" value="Nucleotidyltransferase substrate binding subunit/domain"/>
    <property type="match status" value="1"/>
</dbReference>
<organism evidence="2 3">
    <name type="scientific">Hyphomonas polymorpha PS728</name>
    <dbReference type="NCBI Taxonomy" id="1280954"/>
    <lineage>
        <taxon>Bacteria</taxon>
        <taxon>Pseudomonadati</taxon>
        <taxon>Pseudomonadota</taxon>
        <taxon>Alphaproteobacteria</taxon>
        <taxon>Hyphomonadales</taxon>
        <taxon>Hyphomonadaceae</taxon>
        <taxon>Hyphomonas</taxon>
    </lineage>
</organism>
<dbReference type="eggNOG" id="COG1708">
    <property type="taxonomic scope" value="Bacteria"/>
</dbReference>
<name>A0A062VPD9_9PROT</name>
<dbReference type="Proteomes" id="UP000027100">
    <property type="component" value="Unassembled WGS sequence"/>
</dbReference>
<dbReference type="Gene3D" id="1.20.120.330">
    <property type="entry name" value="Nucleotidyltransferases domain 2"/>
    <property type="match status" value="1"/>
</dbReference>
<dbReference type="SMART" id="SM00748">
    <property type="entry name" value="HEPN"/>
    <property type="match status" value="1"/>
</dbReference>
<dbReference type="PANTHER" id="PTHR33933">
    <property type="entry name" value="NUCLEOTIDYLTRANSFERASE"/>
    <property type="match status" value="1"/>
</dbReference>
<gene>
    <name evidence="2" type="ORF">HPO_01250</name>
</gene>
<protein>
    <recommendedName>
        <fullName evidence="1">HEPN domain-containing protein</fullName>
    </recommendedName>
</protein>
<dbReference type="Gene3D" id="3.30.460.10">
    <property type="entry name" value="Beta Polymerase, domain 2"/>
    <property type="match status" value="1"/>
</dbReference>
<reference evidence="2 3" key="1">
    <citation type="journal article" date="2014" name="Antonie Van Leeuwenhoek">
        <title>Hyphomonas beringensis sp. nov. and Hyphomonas chukchiensis sp. nov., isolated from surface seawater of the Bering Sea and Chukchi Sea.</title>
        <authorList>
            <person name="Li C."/>
            <person name="Lai Q."/>
            <person name="Li G."/>
            <person name="Dong C."/>
            <person name="Wang J."/>
            <person name="Liao Y."/>
            <person name="Shao Z."/>
        </authorList>
    </citation>
    <scope>NUCLEOTIDE SEQUENCE [LARGE SCALE GENOMIC DNA]</scope>
    <source>
        <strain evidence="2 3">PS728</strain>
    </source>
</reference>
<dbReference type="PATRIC" id="fig|1280954.3.peg.255"/>
<dbReference type="InterPro" id="IPR007842">
    <property type="entry name" value="HEPN_dom"/>
</dbReference>
<feature type="domain" description="HEPN" evidence="1">
    <location>
        <begin position="173"/>
        <end position="293"/>
    </location>
</feature>
<dbReference type="PANTHER" id="PTHR33933:SF1">
    <property type="entry name" value="PROTEIN ADENYLYLTRANSFERASE MNTA-RELATED"/>
    <property type="match status" value="1"/>
</dbReference>
<evidence type="ECO:0000313" key="2">
    <source>
        <dbReference type="EMBL" id="KDA00613.1"/>
    </source>
</evidence>
<dbReference type="SUPFAM" id="SSF81301">
    <property type="entry name" value="Nucleotidyltransferase"/>
    <property type="match status" value="1"/>
</dbReference>
<dbReference type="STRING" id="1280954.HPO_01250"/>
<dbReference type="Pfam" id="PF05168">
    <property type="entry name" value="HEPN"/>
    <property type="match status" value="1"/>
</dbReference>
<keyword evidence="3" id="KW-1185">Reference proteome</keyword>